<dbReference type="Proteomes" id="UP000295380">
    <property type="component" value="Unassembled WGS sequence"/>
</dbReference>
<protein>
    <recommendedName>
        <fullName evidence="2">Curli production assembly/transport component CsgF</fullName>
    </recommendedName>
</protein>
<evidence type="ECO:0000256" key="3">
    <source>
        <dbReference type="ARBA" id="ARBA00022729"/>
    </source>
</evidence>
<keyword evidence="3 4" id="KW-0732">Signal</keyword>
<proteinExistence type="predicted"/>
<dbReference type="RefSeq" id="WP_133694943.1">
    <property type="nucleotide sequence ID" value="NZ_SOBR01000002.1"/>
</dbReference>
<feature type="signal peptide" evidence="4">
    <location>
        <begin position="1"/>
        <end position="27"/>
    </location>
</feature>
<reference evidence="5 6" key="1">
    <citation type="submission" date="2019-03" db="EMBL/GenBank/DDBJ databases">
        <title>Genomic Encyclopedia of Type Strains, Phase IV (KMG-IV): sequencing the most valuable type-strain genomes for metagenomic binning, comparative biology and taxonomic classification.</title>
        <authorList>
            <person name="Goeker M."/>
        </authorList>
    </citation>
    <scope>NUCLEOTIDE SEQUENCE [LARGE SCALE GENOMIC DNA]</scope>
    <source>
        <strain evidence="5 6">DSM 6770</strain>
    </source>
</reference>
<evidence type="ECO:0000313" key="5">
    <source>
        <dbReference type="EMBL" id="TDU23688.1"/>
    </source>
</evidence>
<comment type="caution">
    <text evidence="5">The sequence shown here is derived from an EMBL/GenBank/DDBJ whole genome shotgun (WGS) entry which is preliminary data.</text>
</comment>
<sequence length="148" mass="15864">MMRRVNFRLCLGGVLLATLGVAPGAWAGDLVYQPINPAFGGDPFYINYLLQTADVQNQYKDDGDEYSSLFEEETTADKFADAIRNTMIAGSASQLSEAIFQDGAPPSGNFSLDGAMVSYETVGDRVVVNISDGINTNVVNIPRSSVGQ</sequence>
<evidence type="ECO:0000256" key="2">
    <source>
        <dbReference type="ARBA" id="ARBA00014031"/>
    </source>
</evidence>
<feature type="chain" id="PRO_5020506073" description="Curli production assembly/transport component CsgF" evidence="4">
    <location>
        <begin position="28"/>
        <end position="148"/>
    </location>
</feature>
<dbReference type="Pfam" id="PF10614">
    <property type="entry name" value="CsgF"/>
    <property type="match status" value="1"/>
</dbReference>
<dbReference type="InterPro" id="IPR018893">
    <property type="entry name" value="T8SS_CsgF"/>
</dbReference>
<organism evidence="5 6">
    <name type="scientific">Chromohalobacter marismortui</name>
    <dbReference type="NCBI Taxonomy" id="42055"/>
    <lineage>
        <taxon>Bacteria</taxon>
        <taxon>Pseudomonadati</taxon>
        <taxon>Pseudomonadota</taxon>
        <taxon>Gammaproteobacteria</taxon>
        <taxon>Oceanospirillales</taxon>
        <taxon>Halomonadaceae</taxon>
        <taxon>Chromohalobacter</taxon>
    </lineage>
</organism>
<name>A0A4R7NS75_9GAMM</name>
<gene>
    <name evidence="5" type="ORF">C8E00_102177</name>
</gene>
<evidence type="ECO:0000256" key="4">
    <source>
        <dbReference type="SAM" id="SignalP"/>
    </source>
</evidence>
<dbReference type="AlphaFoldDB" id="A0A4R7NS75"/>
<accession>A0A4R7NS75</accession>
<dbReference type="EMBL" id="SOBR01000002">
    <property type="protein sequence ID" value="TDU23688.1"/>
    <property type="molecule type" value="Genomic_DNA"/>
</dbReference>
<evidence type="ECO:0000256" key="1">
    <source>
        <dbReference type="ARBA" id="ARBA00003989"/>
    </source>
</evidence>
<evidence type="ECO:0000313" key="6">
    <source>
        <dbReference type="Proteomes" id="UP000295380"/>
    </source>
</evidence>
<comment type="function">
    <text evidence="1">May be involved in the biogenesis of curli organelles.</text>
</comment>
<keyword evidence="6" id="KW-1185">Reference proteome</keyword>
<dbReference type="OrthoDB" id="1443407at2"/>